<organism evidence="2 3">
    <name type="scientific">Eumeta variegata</name>
    <name type="common">Bagworm moth</name>
    <name type="synonym">Eumeta japonica</name>
    <dbReference type="NCBI Taxonomy" id="151549"/>
    <lineage>
        <taxon>Eukaryota</taxon>
        <taxon>Metazoa</taxon>
        <taxon>Ecdysozoa</taxon>
        <taxon>Arthropoda</taxon>
        <taxon>Hexapoda</taxon>
        <taxon>Insecta</taxon>
        <taxon>Pterygota</taxon>
        <taxon>Neoptera</taxon>
        <taxon>Endopterygota</taxon>
        <taxon>Lepidoptera</taxon>
        <taxon>Glossata</taxon>
        <taxon>Ditrysia</taxon>
        <taxon>Tineoidea</taxon>
        <taxon>Psychidae</taxon>
        <taxon>Oiketicinae</taxon>
        <taxon>Eumeta</taxon>
    </lineage>
</organism>
<reference evidence="2 3" key="1">
    <citation type="journal article" date="2019" name="Commun. Biol.">
        <title>The bagworm genome reveals a unique fibroin gene that provides high tensile strength.</title>
        <authorList>
            <person name="Kono N."/>
            <person name="Nakamura H."/>
            <person name="Ohtoshi R."/>
            <person name="Tomita M."/>
            <person name="Numata K."/>
            <person name="Arakawa K."/>
        </authorList>
    </citation>
    <scope>NUCLEOTIDE SEQUENCE [LARGE SCALE GENOMIC DNA]</scope>
</reference>
<dbReference type="EMBL" id="BGZK01000053">
    <property type="protein sequence ID" value="GBP12832.1"/>
    <property type="molecule type" value="Genomic_DNA"/>
</dbReference>
<keyword evidence="3" id="KW-1185">Reference proteome</keyword>
<dbReference type="AlphaFoldDB" id="A0A4C1TED2"/>
<protein>
    <submittedName>
        <fullName evidence="2">Uncharacterized protein</fullName>
    </submittedName>
</protein>
<evidence type="ECO:0000313" key="3">
    <source>
        <dbReference type="Proteomes" id="UP000299102"/>
    </source>
</evidence>
<evidence type="ECO:0000256" key="1">
    <source>
        <dbReference type="SAM" id="MobiDB-lite"/>
    </source>
</evidence>
<dbReference type="Proteomes" id="UP000299102">
    <property type="component" value="Unassembled WGS sequence"/>
</dbReference>
<evidence type="ECO:0000313" key="2">
    <source>
        <dbReference type="EMBL" id="GBP12832.1"/>
    </source>
</evidence>
<accession>A0A4C1TED2</accession>
<proteinExistence type="predicted"/>
<name>A0A4C1TED2_EUMVA</name>
<gene>
    <name evidence="2" type="ORF">EVAR_6148_1</name>
</gene>
<feature type="region of interest" description="Disordered" evidence="1">
    <location>
        <begin position="1"/>
        <end position="22"/>
    </location>
</feature>
<comment type="caution">
    <text evidence="2">The sequence shown here is derived from an EMBL/GenBank/DDBJ whole genome shotgun (WGS) entry which is preliminary data.</text>
</comment>
<sequence length="81" mass="8998">MNEGHKGTGNKDAVGTERTRQTRVPYGKAIKGIAFHAFQRGVQLNSARYVGYAGFIRMFFLIVKSSRDQGRVRPSGRRGIA</sequence>